<dbReference type="InterPro" id="IPR026015">
    <property type="entry name" value="ATP_synth_OSCP/delta_N_sf"/>
</dbReference>
<evidence type="ECO:0000256" key="2">
    <source>
        <dbReference type="ARBA" id="ARBA00022448"/>
    </source>
</evidence>
<evidence type="ECO:0000256" key="1">
    <source>
        <dbReference type="ARBA" id="ARBA00004370"/>
    </source>
</evidence>
<proteinExistence type="inferred from homology"/>
<keyword evidence="5 8" id="KW-0472">Membrane</keyword>
<evidence type="ECO:0000256" key="4">
    <source>
        <dbReference type="ARBA" id="ARBA00023065"/>
    </source>
</evidence>
<dbReference type="NCBIfam" id="NF004402">
    <property type="entry name" value="PRK05758.2-2"/>
    <property type="match status" value="1"/>
</dbReference>
<comment type="caution">
    <text evidence="10">The sequence shown here is derived from an EMBL/GenBank/DDBJ whole genome shotgun (WGS) entry which is preliminary data.</text>
</comment>
<dbReference type="PANTHER" id="PTHR11910">
    <property type="entry name" value="ATP SYNTHASE DELTA CHAIN"/>
    <property type="match status" value="1"/>
</dbReference>
<dbReference type="STRING" id="1390249.BHU72_04960"/>
<reference evidence="10 11" key="1">
    <citation type="submission" date="2016-09" db="EMBL/GenBank/DDBJ databases">
        <title>Desulfuribacillus arsenicus sp. nov., an obligately anaerobic, dissimilatory arsenic- and antimonate-reducing bacterium isolated from anoxic sediments.</title>
        <authorList>
            <person name="Abin C.A."/>
            <person name="Hollibaugh J.T."/>
        </authorList>
    </citation>
    <scope>NUCLEOTIDE SEQUENCE [LARGE SCALE GENOMIC DNA]</scope>
    <source>
        <strain evidence="10 11">MLFW-2</strain>
    </source>
</reference>
<comment type="function">
    <text evidence="8">This protein is part of the stalk that links CF(0) to CF(1). It either transmits conformational changes from CF(0) to CF(1) or is implicated in proton conduction.</text>
</comment>
<comment type="function">
    <text evidence="8">F(1)F(0) ATP synthase produces ATP from ADP in the presence of a proton or sodium gradient. F-type ATPases consist of two structural domains, F(1) containing the extramembraneous catalytic core and F(0) containing the membrane proton channel, linked together by a central stalk and a peripheral stalk. During catalysis, ATP synthesis in the catalytic domain of F(1) is coupled via a rotary mechanism of the central stalk subunits to proton translocation.</text>
</comment>
<sequence length="181" mass="20367">METTVASRYAEALFEIAKEKNTLDSLETELVLINQVLRDNDELLQLLNHPHIETDVKKNLLTGGLKGHISEITENFLNLLIDKNRQDVFTHIVSSFTLLANDARGIADAVITTAIALTDDQLSQIRTTFRTLIGKELRFTSEIDASIIGGFIVRIGDRVYDSSVKTQLQRFEKSIHESQVQ</sequence>
<accession>A0A1E5L5X6</accession>
<keyword evidence="2 8" id="KW-0813">Transport</keyword>
<evidence type="ECO:0000313" key="10">
    <source>
        <dbReference type="EMBL" id="OEH85535.1"/>
    </source>
</evidence>
<dbReference type="NCBIfam" id="TIGR01145">
    <property type="entry name" value="ATP_synt_delta"/>
    <property type="match status" value="1"/>
</dbReference>
<keyword evidence="7 8" id="KW-0066">ATP synthesis</keyword>
<dbReference type="Pfam" id="PF00213">
    <property type="entry name" value="OSCP"/>
    <property type="match status" value="1"/>
</dbReference>
<dbReference type="AlphaFoldDB" id="A0A1E5L5X6"/>
<evidence type="ECO:0000256" key="9">
    <source>
        <dbReference type="SAM" id="Coils"/>
    </source>
</evidence>
<comment type="subcellular location">
    <subcellularLocation>
        <location evidence="8">Cell membrane</location>
        <topology evidence="8">Peripheral membrane protein</topology>
    </subcellularLocation>
    <subcellularLocation>
        <location evidence="1">Membrane</location>
    </subcellularLocation>
</comment>
<evidence type="ECO:0000256" key="3">
    <source>
        <dbReference type="ARBA" id="ARBA00022781"/>
    </source>
</evidence>
<dbReference type="EMBL" id="MJAT01000022">
    <property type="protein sequence ID" value="OEH85535.1"/>
    <property type="molecule type" value="Genomic_DNA"/>
</dbReference>
<keyword evidence="4 8" id="KW-0406">Ion transport</keyword>
<organism evidence="10 11">
    <name type="scientific">Desulfuribacillus stibiiarsenatis</name>
    <dbReference type="NCBI Taxonomy" id="1390249"/>
    <lineage>
        <taxon>Bacteria</taxon>
        <taxon>Bacillati</taxon>
        <taxon>Bacillota</taxon>
        <taxon>Desulfuribacillia</taxon>
        <taxon>Desulfuribacillales</taxon>
        <taxon>Desulfuribacillaceae</taxon>
        <taxon>Desulfuribacillus</taxon>
    </lineage>
</organism>
<dbReference type="NCBIfam" id="NF004403">
    <property type="entry name" value="PRK05758.2-4"/>
    <property type="match status" value="1"/>
</dbReference>
<dbReference type="GO" id="GO:0046933">
    <property type="term" value="F:proton-transporting ATP synthase activity, rotational mechanism"/>
    <property type="evidence" value="ECO:0007669"/>
    <property type="project" value="UniProtKB-UniRule"/>
</dbReference>
<feature type="coiled-coil region" evidence="9">
    <location>
        <begin position="9"/>
        <end position="36"/>
    </location>
</feature>
<dbReference type="SUPFAM" id="SSF47928">
    <property type="entry name" value="N-terminal domain of the delta subunit of the F1F0-ATP synthase"/>
    <property type="match status" value="1"/>
</dbReference>
<evidence type="ECO:0000256" key="7">
    <source>
        <dbReference type="ARBA" id="ARBA00023310"/>
    </source>
</evidence>
<evidence type="ECO:0000256" key="5">
    <source>
        <dbReference type="ARBA" id="ARBA00023136"/>
    </source>
</evidence>
<name>A0A1E5L5X6_9FIRM</name>
<dbReference type="InterPro" id="IPR000711">
    <property type="entry name" value="ATPase_OSCP/dsu"/>
</dbReference>
<keyword evidence="3 8" id="KW-0375">Hydrogen ion transport</keyword>
<evidence type="ECO:0000256" key="6">
    <source>
        <dbReference type="ARBA" id="ARBA00023196"/>
    </source>
</evidence>
<comment type="similarity">
    <text evidence="8">Belongs to the ATPase delta chain family.</text>
</comment>
<protein>
    <recommendedName>
        <fullName evidence="8">ATP synthase subunit delta</fullName>
    </recommendedName>
    <alternativeName>
        <fullName evidence="8">ATP synthase F(1) sector subunit delta</fullName>
    </alternativeName>
    <alternativeName>
        <fullName evidence="8">F-type ATPase subunit delta</fullName>
        <shortName evidence="8">F-ATPase subunit delta</shortName>
    </alternativeName>
</protein>
<dbReference type="GO" id="GO:0045259">
    <property type="term" value="C:proton-transporting ATP synthase complex"/>
    <property type="evidence" value="ECO:0007669"/>
    <property type="project" value="UniProtKB-KW"/>
</dbReference>
<evidence type="ECO:0000256" key="8">
    <source>
        <dbReference type="HAMAP-Rule" id="MF_01416"/>
    </source>
</evidence>
<dbReference type="Proteomes" id="UP000095255">
    <property type="component" value="Unassembled WGS sequence"/>
</dbReference>
<dbReference type="HAMAP" id="MF_01416">
    <property type="entry name" value="ATP_synth_delta_bact"/>
    <property type="match status" value="1"/>
</dbReference>
<dbReference type="PROSITE" id="PS00389">
    <property type="entry name" value="ATPASE_DELTA"/>
    <property type="match status" value="1"/>
</dbReference>
<gene>
    <name evidence="8" type="primary">atpH</name>
    <name evidence="10" type="ORF">BHU72_04960</name>
</gene>
<evidence type="ECO:0000313" key="11">
    <source>
        <dbReference type="Proteomes" id="UP000095255"/>
    </source>
</evidence>
<dbReference type="GO" id="GO:0005886">
    <property type="term" value="C:plasma membrane"/>
    <property type="evidence" value="ECO:0007669"/>
    <property type="project" value="UniProtKB-SubCell"/>
</dbReference>
<dbReference type="Gene3D" id="1.10.520.20">
    <property type="entry name" value="N-terminal domain of the delta subunit of the F1F0-ATP synthase"/>
    <property type="match status" value="1"/>
</dbReference>
<dbReference type="InterPro" id="IPR020781">
    <property type="entry name" value="ATPase_OSCP/d_CS"/>
</dbReference>
<keyword evidence="9" id="KW-0175">Coiled coil</keyword>
<keyword evidence="6 8" id="KW-0139">CF(1)</keyword>
<keyword evidence="11" id="KW-1185">Reference proteome</keyword>
<keyword evidence="8" id="KW-1003">Cell membrane</keyword>
<dbReference type="PRINTS" id="PR00125">
    <property type="entry name" value="ATPASEDELTA"/>
</dbReference>